<sequence length="519" mass="52920">MSDLKVTSSELTSAAEQMLRPRPKGPDAESAPDYGLKAPDTLPETNEALNQLKHSAGKLSATLKAGDAEVQRLAATLKSVAAAYDKIDEQAKAALQSQVNGSDGQKPPIEPVVPEAVNIPVPSIPDFGSYPSSPDDQFQSWQASAHAIFDNDTKALSLNYFRDQWKAYKDTLTAYADNIPAKVGDWDGTAAKACQNAMQSLHTWWKDMAEECGRLAEEAQKFCDAHDQLVRVHPNLHDVAEYEKTNRLNKMRLWTQWQYQSEYDRNNYENNINLQEVRPGKAPTIGGVPAVNSNEVGTKPDTPGAPGTQTPGSTPGTGGGGGGGGGTPEMPEMPSMDTPSMSPASADPSAGQESGGSPSGGSPSGGQGGGQPSGGSPSGGAPSGGLPKGTEGMPEMPGLEEPSLKPASAGGGGGGMGGGGGGMGAGPLGPAVGAETVAASPSGARGAGAGPAGMAGGAGAGGMGGGMGGMGGGHGQGGQGKEKRRNPNLTEDEDLYVEDRAYTEAVIGRRARKDVKDTK</sequence>
<feature type="compositionally biased region" description="Polar residues" evidence="1">
    <location>
        <begin position="1"/>
        <end position="15"/>
    </location>
</feature>
<feature type="compositionally biased region" description="Low complexity" evidence="1">
    <location>
        <begin position="391"/>
        <end position="401"/>
    </location>
</feature>
<evidence type="ECO:0008006" key="6">
    <source>
        <dbReference type="Google" id="ProtNLM"/>
    </source>
</evidence>
<feature type="domain" description="ESX-1 secretion-associated protein EspB PPE" evidence="3">
    <location>
        <begin position="150"/>
        <end position="284"/>
    </location>
</feature>
<evidence type="ECO:0000313" key="5">
    <source>
        <dbReference type="Proteomes" id="UP000518188"/>
    </source>
</evidence>
<dbReference type="AlphaFoldDB" id="A0A7X6RUZ5"/>
<dbReference type="Gene3D" id="1.20.1260.20">
    <property type="entry name" value="PPE superfamily"/>
    <property type="match status" value="1"/>
</dbReference>
<evidence type="ECO:0000259" key="2">
    <source>
        <dbReference type="Pfam" id="PF18625"/>
    </source>
</evidence>
<feature type="compositionally biased region" description="Low complexity" evidence="1">
    <location>
        <begin position="428"/>
        <end position="444"/>
    </location>
</feature>
<feature type="compositionally biased region" description="Gly residues" evidence="1">
    <location>
        <begin position="445"/>
        <end position="479"/>
    </location>
</feature>
<name>A0A7X6RUZ5_9MYCO</name>
<feature type="region of interest" description="Disordered" evidence="1">
    <location>
        <begin position="278"/>
        <end position="496"/>
    </location>
</feature>
<feature type="compositionally biased region" description="Low complexity" evidence="1">
    <location>
        <begin position="339"/>
        <end position="352"/>
    </location>
</feature>
<evidence type="ECO:0000256" key="1">
    <source>
        <dbReference type="SAM" id="MobiDB-lite"/>
    </source>
</evidence>
<evidence type="ECO:0000313" key="4">
    <source>
        <dbReference type="EMBL" id="NKZ10447.1"/>
    </source>
</evidence>
<dbReference type="InterPro" id="IPR041275">
    <property type="entry name" value="EspB_PE"/>
</dbReference>
<organism evidence="4 5">
    <name type="scientific">Mycolicibacterium septicum DSM 44393</name>
    <dbReference type="NCBI Taxonomy" id="1341646"/>
    <lineage>
        <taxon>Bacteria</taxon>
        <taxon>Bacillati</taxon>
        <taxon>Actinomycetota</taxon>
        <taxon>Actinomycetes</taxon>
        <taxon>Mycobacteriales</taxon>
        <taxon>Mycobacteriaceae</taxon>
        <taxon>Mycolicibacterium</taxon>
    </lineage>
</organism>
<feature type="region of interest" description="Disordered" evidence="1">
    <location>
        <begin position="1"/>
        <end position="42"/>
    </location>
</feature>
<dbReference type="InterPro" id="IPR038332">
    <property type="entry name" value="PPE_sf"/>
</dbReference>
<dbReference type="RefSeq" id="WP_049924819.1">
    <property type="nucleotide sequence ID" value="NZ_HG322951.1"/>
</dbReference>
<dbReference type="EMBL" id="JAAXPJ010000002">
    <property type="protein sequence ID" value="NKZ10447.1"/>
    <property type="molecule type" value="Genomic_DNA"/>
</dbReference>
<proteinExistence type="predicted"/>
<protein>
    <recommendedName>
        <fullName evidence="6">ESX-1 secretion-associated protein EspB PE domain-containing protein</fullName>
    </recommendedName>
</protein>
<evidence type="ECO:0000259" key="3">
    <source>
        <dbReference type="Pfam" id="PF21856"/>
    </source>
</evidence>
<accession>A0A7X6RUZ5</accession>
<feature type="domain" description="ESX-1 secretion-associated protein EspB PE" evidence="2">
    <location>
        <begin position="10"/>
        <end position="91"/>
    </location>
</feature>
<dbReference type="InterPro" id="IPR054056">
    <property type="entry name" value="EspB_PPE"/>
</dbReference>
<reference evidence="4 5" key="1">
    <citation type="submission" date="2020-04" db="EMBL/GenBank/DDBJ databases">
        <title>MicrobeNet Type strains.</title>
        <authorList>
            <person name="Nicholson A.C."/>
        </authorList>
    </citation>
    <scope>NUCLEOTIDE SEQUENCE [LARGE SCALE GENOMIC DNA]</scope>
    <source>
        <strain evidence="4 5">ATCC 700731</strain>
    </source>
</reference>
<dbReference type="Pfam" id="PF21856">
    <property type="entry name" value="EspB_PPE"/>
    <property type="match status" value="1"/>
</dbReference>
<feature type="compositionally biased region" description="Gly residues" evidence="1">
    <location>
        <begin position="315"/>
        <end position="327"/>
    </location>
</feature>
<feature type="compositionally biased region" description="Low complexity" evidence="1">
    <location>
        <begin position="300"/>
        <end position="314"/>
    </location>
</feature>
<gene>
    <name evidence="4" type="ORF">HGA11_05610</name>
</gene>
<dbReference type="Pfam" id="PF18625">
    <property type="entry name" value="EspB_PE"/>
    <property type="match status" value="1"/>
</dbReference>
<comment type="caution">
    <text evidence="4">The sequence shown here is derived from an EMBL/GenBank/DDBJ whole genome shotgun (WGS) entry which is preliminary data.</text>
</comment>
<feature type="compositionally biased region" description="Gly residues" evidence="1">
    <location>
        <begin position="353"/>
        <end position="387"/>
    </location>
</feature>
<dbReference type="Proteomes" id="UP000518188">
    <property type="component" value="Unassembled WGS sequence"/>
</dbReference>
<feature type="compositionally biased region" description="Gly residues" evidence="1">
    <location>
        <begin position="409"/>
        <end position="427"/>
    </location>
</feature>